<evidence type="ECO:0000256" key="3">
    <source>
        <dbReference type="HAMAP-Rule" id="MF_00528"/>
    </source>
</evidence>
<dbReference type="AlphaFoldDB" id="A0AAW4WEW8"/>
<dbReference type="Pfam" id="PF02545">
    <property type="entry name" value="Maf"/>
    <property type="match status" value="1"/>
</dbReference>
<reference evidence="4" key="1">
    <citation type="submission" date="2021-10" db="EMBL/GenBank/DDBJ databases">
        <title>Anaerobic single-cell dispensing facilitates the cultivation of human gut bacteria.</title>
        <authorList>
            <person name="Afrizal A."/>
        </authorList>
    </citation>
    <scope>NUCLEOTIDE SEQUENCE</scope>
    <source>
        <strain evidence="4">CLA-AA-H204</strain>
    </source>
</reference>
<feature type="site" description="Important for substrate specificity" evidence="3">
    <location>
        <position position="75"/>
    </location>
</feature>
<dbReference type="Proteomes" id="UP001198893">
    <property type="component" value="Unassembled WGS sequence"/>
</dbReference>
<keyword evidence="3" id="KW-0546">Nucleotide metabolism</keyword>
<feature type="active site" description="Proton acceptor" evidence="3">
    <location>
        <position position="74"/>
    </location>
</feature>
<dbReference type="EMBL" id="JAJEQW010000001">
    <property type="protein sequence ID" value="MCC2240840.1"/>
    <property type="molecule type" value="Genomic_DNA"/>
</dbReference>
<dbReference type="PANTHER" id="PTHR43213">
    <property type="entry name" value="BIFUNCTIONAL DTTP/UTP PYROPHOSPHATASE/METHYLTRANSFERASE PROTEIN-RELATED"/>
    <property type="match status" value="1"/>
</dbReference>
<name>A0AAW4WEW8_9FIRM</name>
<evidence type="ECO:0000313" key="5">
    <source>
        <dbReference type="Proteomes" id="UP001198893"/>
    </source>
</evidence>
<keyword evidence="2 3" id="KW-0378">Hydrolase</keyword>
<dbReference type="InterPro" id="IPR003697">
    <property type="entry name" value="Maf-like"/>
</dbReference>
<comment type="catalytic activity">
    <reaction evidence="3">
        <text>dTTP + H2O = dTMP + diphosphate + H(+)</text>
        <dbReference type="Rhea" id="RHEA:28534"/>
        <dbReference type="ChEBI" id="CHEBI:15377"/>
        <dbReference type="ChEBI" id="CHEBI:15378"/>
        <dbReference type="ChEBI" id="CHEBI:33019"/>
        <dbReference type="ChEBI" id="CHEBI:37568"/>
        <dbReference type="ChEBI" id="CHEBI:63528"/>
        <dbReference type="EC" id="3.6.1.9"/>
    </reaction>
</comment>
<organism evidence="4 5">
    <name type="scientific">Roseburia amylophila</name>
    <dbReference type="NCBI Taxonomy" id="2981794"/>
    <lineage>
        <taxon>Bacteria</taxon>
        <taxon>Bacillati</taxon>
        <taxon>Bacillota</taxon>
        <taxon>Clostridia</taxon>
        <taxon>Lachnospirales</taxon>
        <taxon>Lachnospiraceae</taxon>
        <taxon>Roseburia</taxon>
    </lineage>
</organism>
<dbReference type="PIRSF" id="PIRSF006305">
    <property type="entry name" value="Maf"/>
    <property type="match status" value="1"/>
</dbReference>
<comment type="catalytic activity">
    <reaction evidence="3">
        <text>UTP + H2O = UMP + diphosphate + H(+)</text>
        <dbReference type="Rhea" id="RHEA:29395"/>
        <dbReference type="ChEBI" id="CHEBI:15377"/>
        <dbReference type="ChEBI" id="CHEBI:15378"/>
        <dbReference type="ChEBI" id="CHEBI:33019"/>
        <dbReference type="ChEBI" id="CHEBI:46398"/>
        <dbReference type="ChEBI" id="CHEBI:57865"/>
        <dbReference type="EC" id="3.6.1.9"/>
    </reaction>
</comment>
<dbReference type="NCBIfam" id="TIGR00172">
    <property type="entry name" value="maf"/>
    <property type="match status" value="1"/>
</dbReference>
<dbReference type="EC" id="3.6.1.9" evidence="3"/>
<dbReference type="GO" id="GO:0005737">
    <property type="term" value="C:cytoplasm"/>
    <property type="evidence" value="ECO:0007669"/>
    <property type="project" value="UniProtKB-SubCell"/>
</dbReference>
<accession>A0AAW4WEW8</accession>
<gene>
    <name evidence="4" type="ORF">LKD47_00810</name>
</gene>
<dbReference type="SUPFAM" id="SSF52972">
    <property type="entry name" value="ITPase-like"/>
    <property type="match status" value="1"/>
</dbReference>
<dbReference type="HAMAP" id="MF_00528">
    <property type="entry name" value="Maf"/>
    <property type="match status" value="1"/>
</dbReference>
<dbReference type="GO" id="GO:0047429">
    <property type="term" value="F:nucleoside triphosphate diphosphatase activity"/>
    <property type="evidence" value="ECO:0007669"/>
    <property type="project" value="UniProtKB-EC"/>
</dbReference>
<comment type="subcellular location">
    <subcellularLocation>
        <location evidence="3">Cytoplasm</location>
    </subcellularLocation>
</comment>
<comment type="function">
    <text evidence="3">Nucleoside triphosphate pyrophosphatase that hydrolyzes dTTP and UTP. May have a dual role in cell division arrest and in preventing the incorporation of modified nucleotides into cellular nucleic acids.</text>
</comment>
<comment type="caution">
    <text evidence="4">The sequence shown here is derived from an EMBL/GenBank/DDBJ whole genome shotgun (WGS) entry which is preliminary data.</text>
</comment>
<dbReference type="Gene3D" id="3.90.950.10">
    <property type="match status" value="1"/>
</dbReference>
<dbReference type="PANTHER" id="PTHR43213:SF5">
    <property type="entry name" value="BIFUNCTIONAL DTTP_UTP PYROPHOSPHATASE_METHYLTRANSFERASE PROTEIN-RELATED"/>
    <property type="match status" value="1"/>
</dbReference>
<sequence length="201" mass="22354">MKIILASASPRRKELLEQLGLTFLVFPAQGEEKQVGDTPSEIVMNLAKQKAGEIYEKMIEAKVGEQDSLVIGADTVVVKDGKVLGKPKNREDAFTMLKGLSGSIHEVYTGVSLWMREDGKKVQYSFYECTKVTMYPVTDEELNRYIDTGEPMDKAGAYGIQGKAAAFIEKIEGDYNNVVGLPIARIYQELKQLGIDVYKFS</sequence>
<evidence type="ECO:0000313" key="4">
    <source>
        <dbReference type="EMBL" id="MCC2240840.1"/>
    </source>
</evidence>
<evidence type="ECO:0000256" key="1">
    <source>
        <dbReference type="ARBA" id="ARBA00001968"/>
    </source>
</evidence>
<dbReference type="InterPro" id="IPR029001">
    <property type="entry name" value="ITPase-like_fam"/>
</dbReference>
<proteinExistence type="inferred from homology"/>
<comment type="caution">
    <text evidence="3">Lacks conserved residue(s) required for the propagation of feature annotation.</text>
</comment>
<protein>
    <recommendedName>
        <fullName evidence="3">dTTP/UTP pyrophosphatase</fullName>
        <shortName evidence="3">dTTPase/UTPase</shortName>
        <ecNumber evidence="3">3.6.1.9</ecNumber>
    </recommendedName>
    <alternativeName>
        <fullName evidence="3">Nucleoside triphosphate pyrophosphatase</fullName>
    </alternativeName>
    <alternativeName>
        <fullName evidence="3">Nucleotide pyrophosphatase</fullName>
        <shortName evidence="3">Nucleotide PPase</shortName>
    </alternativeName>
</protein>
<comment type="cofactor">
    <cofactor evidence="1 3">
        <name>a divalent metal cation</name>
        <dbReference type="ChEBI" id="CHEBI:60240"/>
    </cofactor>
</comment>
<dbReference type="CDD" id="cd00555">
    <property type="entry name" value="Maf"/>
    <property type="match status" value="1"/>
</dbReference>
<evidence type="ECO:0000256" key="2">
    <source>
        <dbReference type="ARBA" id="ARBA00022801"/>
    </source>
</evidence>
<keyword evidence="3" id="KW-0963">Cytoplasm</keyword>
<dbReference type="GO" id="GO:0009117">
    <property type="term" value="P:nucleotide metabolic process"/>
    <property type="evidence" value="ECO:0007669"/>
    <property type="project" value="UniProtKB-KW"/>
</dbReference>
<feature type="site" description="Important for substrate specificity" evidence="3">
    <location>
        <position position="161"/>
    </location>
</feature>
<dbReference type="RefSeq" id="WP_117840922.1">
    <property type="nucleotide sequence ID" value="NZ_JAJEQW010000001.1"/>
</dbReference>
<feature type="site" description="Important for substrate specificity" evidence="3">
    <location>
        <position position="11"/>
    </location>
</feature>
<comment type="similarity">
    <text evidence="3">Belongs to the Maf family. YhdE subfamily.</text>
</comment>